<dbReference type="GO" id="GO:0006043">
    <property type="term" value="P:glucosamine catabolic process"/>
    <property type="evidence" value="ECO:0007669"/>
    <property type="project" value="TreeGrafter"/>
</dbReference>
<feature type="domain" description="Glucosamine/galactosamine-6-phosphate isomerase" evidence="4">
    <location>
        <begin position="11"/>
        <end position="229"/>
    </location>
</feature>
<gene>
    <name evidence="5" type="primary">nagB_1</name>
    <name evidence="5" type="ORF">BN1047_00214</name>
</gene>
<dbReference type="PANTHER" id="PTHR11280">
    <property type="entry name" value="GLUCOSAMINE-6-PHOSPHATE ISOMERASE"/>
    <property type="match status" value="1"/>
</dbReference>
<dbReference type="GO" id="GO:0004342">
    <property type="term" value="F:glucosamine-6-phosphate deaminase activity"/>
    <property type="evidence" value="ECO:0007669"/>
    <property type="project" value="UniProtKB-UniRule"/>
</dbReference>
<accession>A0AAV2WEK6</accession>
<dbReference type="Proteomes" id="UP000028864">
    <property type="component" value="Unassembled WGS sequence"/>
</dbReference>
<dbReference type="CDD" id="cd01399">
    <property type="entry name" value="GlcN6P_deaminase"/>
    <property type="match status" value="1"/>
</dbReference>
<dbReference type="PANTHER" id="PTHR11280:SF5">
    <property type="entry name" value="GLUCOSAMINE-6-PHOSPHATE ISOMERASE"/>
    <property type="match status" value="1"/>
</dbReference>
<keyword evidence="2" id="KW-0119">Carbohydrate metabolism</keyword>
<organism evidence="5 6">
    <name type="scientific">Mycolicibacterium neoaurum</name>
    <name type="common">Mycobacterium neoaurum</name>
    <dbReference type="NCBI Taxonomy" id="1795"/>
    <lineage>
        <taxon>Bacteria</taxon>
        <taxon>Bacillati</taxon>
        <taxon>Actinomycetota</taxon>
        <taxon>Actinomycetes</taxon>
        <taxon>Mycobacteriales</taxon>
        <taxon>Mycobacteriaceae</taxon>
        <taxon>Mycolicibacterium</taxon>
    </lineage>
</organism>
<dbReference type="Gene3D" id="3.40.50.1360">
    <property type="match status" value="1"/>
</dbReference>
<evidence type="ECO:0000256" key="1">
    <source>
        <dbReference type="ARBA" id="ARBA00022801"/>
    </source>
</evidence>
<evidence type="ECO:0000313" key="6">
    <source>
        <dbReference type="Proteomes" id="UP000028864"/>
    </source>
</evidence>
<proteinExistence type="predicted"/>
<reference evidence="5" key="2">
    <citation type="submission" date="2015-09" db="EMBL/GenBank/DDBJ databases">
        <title>Draft genome sequence of Mycobacterium neoaurum DSM 44074.</title>
        <authorList>
            <person name="Croce O."/>
            <person name="Robert C."/>
            <person name="Raoult D."/>
            <person name="Drancourt M."/>
        </authorList>
    </citation>
    <scope>NUCLEOTIDE SEQUENCE</scope>
    <source>
        <strain evidence="5">DSM 44074</strain>
    </source>
</reference>
<dbReference type="NCBIfam" id="TIGR00502">
    <property type="entry name" value="nagB"/>
    <property type="match status" value="1"/>
</dbReference>
<dbReference type="EMBL" id="LK021337">
    <property type="protein sequence ID" value="CDQ42362.1"/>
    <property type="molecule type" value="Genomic_DNA"/>
</dbReference>
<reference evidence="5" key="1">
    <citation type="submission" date="2014-05" db="EMBL/GenBank/DDBJ databases">
        <authorList>
            <person name="Urmite Genomes"/>
        </authorList>
    </citation>
    <scope>NUCLEOTIDE SEQUENCE</scope>
    <source>
        <strain evidence="5">DSM 44074</strain>
    </source>
</reference>
<dbReference type="RefSeq" id="WP_030132896.1">
    <property type="nucleotide sequence ID" value="NZ_FMZG01000001.1"/>
</dbReference>
<dbReference type="InterPro" id="IPR006148">
    <property type="entry name" value="Glc/Gal-6P_isomerase"/>
</dbReference>
<dbReference type="InterPro" id="IPR018321">
    <property type="entry name" value="Glucosamine6P_isomerase_CS"/>
</dbReference>
<sequence length="260" mass="27460">MRVVICPDLAAVATTAADIVTELALRKPQGTLGLATGSSPLGLYAELAERVAAGLDMSGFSCFALDEYVGLAPDDPRSYAHVIRTQVTEPLRLKPENVHVPTGIGDDLDAECLAYEDAIRAAGGIDIQILGIGRNGHLGFNEPTSSFASRTRVASLASWTRQDNARYFSSPDDVPRECVTQGLGTIMAARMTLLIATGTAKAGAVARAVEGPVSALCPASILQHHENAVVIIDEEAAAELALVDYYRDTQRRSVRDAVAG</sequence>
<dbReference type="PROSITE" id="PS01161">
    <property type="entry name" value="GLC_GALNAC_ISOMERASE"/>
    <property type="match status" value="1"/>
</dbReference>
<dbReference type="GO" id="GO:0019262">
    <property type="term" value="P:N-acetylneuraminate catabolic process"/>
    <property type="evidence" value="ECO:0007669"/>
    <property type="project" value="TreeGrafter"/>
</dbReference>
<evidence type="ECO:0000256" key="2">
    <source>
        <dbReference type="ARBA" id="ARBA00023277"/>
    </source>
</evidence>
<dbReference type="GO" id="GO:0006046">
    <property type="term" value="P:N-acetylglucosamine catabolic process"/>
    <property type="evidence" value="ECO:0007669"/>
    <property type="project" value="UniProtKB-UniRule"/>
</dbReference>
<name>A0AAV2WEK6_MYCNE</name>
<keyword evidence="1" id="KW-0378">Hydrolase</keyword>
<dbReference type="SUPFAM" id="SSF100950">
    <property type="entry name" value="NagB/RpiA/CoA transferase-like"/>
    <property type="match status" value="1"/>
</dbReference>
<dbReference type="Pfam" id="PF01182">
    <property type="entry name" value="Glucosamine_iso"/>
    <property type="match status" value="1"/>
</dbReference>
<dbReference type="EC" id="3.5.99.6" evidence="3"/>
<dbReference type="GO" id="GO:0005737">
    <property type="term" value="C:cytoplasm"/>
    <property type="evidence" value="ECO:0007669"/>
    <property type="project" value="TreeGrafter"/>
</dbReference>
<dbReference type="InterPro" id="IPR037171">
    <property type="entry name" value="NagB/RpiA_transferase-like"/>
</dbReference>
<dbReference type="InterPro" id="IPR004547">
    <property type="entry name" value="Glucosamine6P_isomerase"/>
</dbReference>
<dbReference type="NCBIfam" id="NF001684">
    <property type="entry name" value="PRK00443.1-4"/>
    <property type="match status" value="1"/>
</dbReference>
<dbReference type="GO" id="GO:0042802">
    <property type="term" value="F:identical protein binding"/>
    <property type="evidence" value="ECO:0007669"/>
    <property type="project" value="TreeGrafter"/>
</dbReference>
<protein>
    <recommendedName>
        <fullName evidence="3">Glucosamine-6-phosphate deaminase</fullName>
        <ecNumber evidence="3">3.5.99.6</ecNumber>
    </recommendedName>
</protein>
<evidence type="ECO:0000259" key="4">
    <source>
        <dbReference type="Pfam" id="PF01182"/>
    </source>
</evidence>
<evidence type="ECO:0000313" key="5">
    <source>
        <dbReference type="EMBL" id="CDQ42362.1"/>
    </source>
</evidence>
<dbReference type="GO" id="GO:0005975">
    <property type="term" value="P:carbohydrate metabolic process"/>
    <property type="evidence" value="ECO:0007669"/>
    <property type="project" value="InterPro"/>
</dbReference>
<dbReference type="AlphaFoldDB" id="A0AAV2WEK6"/>
<evidence type="ECO:0000256" key="3">
    <source>
        <dbReference type="NCBIfam" id="TIGR00502"/>
    </source>
</evidence>